<dbReference type="Proteomes" id="UP000662747">
    <property type="component" value="Chromosome"/>
</dbReference>
<evidence type="ECO:0000256" key="1">
    <source>
        <dbReference type="SAM" id="MobiDB-lite"/>
    </source>
</evidence>
<reference evidence="2 3" key="1">
    <citation type="submission" date="2021-02" db="EMBL/GenBank/DDBJ databases">
        <title>De Novo genome assembly of isolated myxobacteria.</title>
        <authorList>
            <person name="Stevens D.C."/>
        </authorList>
    </citation>
    <scope>NUCLEOTIDE SEQUENCE [LARGE SCALE GENOMIC DNA]</scope>
    <source>
        <strain evidence="3">SCPEA02</strain>
    </source>
</reference>
<dbReference type="RefSeq" id="WP_206727928.1">
    <property type="nucleotide sequence ID" value="NZ_CP071090.1"/>
</dbReference>
<name>A0ABX7P7C1_9BACT</name>
<keyword evidence="3" id="KW-1185">Reference proteome</keyword>
<dbReference type="EMBL" id="CP071090">
    <property type="protein sequence ID" value="QSQ26380.1"/>
    <property type="molecule type" value="Genomic_DNA"/>
</dbReference>
<proteinExistence type="predicted"/>
<feature type="region of interest" description="Disordered" evidence="1">
    <location>
        <begin position="1"/>
        <end position="50"/>
    </location>
</feature>
<evidence type="ECO:0000313" key="3">
    <source>
        <dbReference type="Proteomes" id="UP000662747"/>
    </source>
</evidence>
<feature type="compositionally biased region" description="Basic and acidic residues" evidence="1">
    <location>
        <begin position="34"/>
        <end position="50"/>
    </location>
</feature>
<gene>
    <name evidence="2" type="ORF">JY651_16215</name>
</gene>
<evidence type="ECO:0000313" key="2">
    <source>
        <dbReference type="EMBL" id="QSQ26380.1"/>
    </source>
</evidence>
<sequence>MDLEADEDRAANEADVEAEPVAMAQADSPWPEAAQHHGHVDGEAGQHRQPLADEEHIIRQHGQQPVLAELFELLQRGREDLPAQPQPELLRRLVMAP</sequence>
<organism evidence="2 3">
    <name type="scientific">Pyxidicoccus parkwayensis</name>
    <dbReference type="NCBI Taxonomy" id="2813578"/>
    <lineage>
        <taxon>Bacteria</taxon>
        <taxon>Pseudomonadati</taxon>
        <taxon>Myxococcota</taxon>
        <taxon>Myxococcia</taxon>
        <taxon>Myxococcales</taxon>
        <taxon>Cystobacterineae</taxon>
        <taxon>Myxococcaceae</taxon>
        <taxon>Pyxidicoccus</taxon>
    </lineage>
</organism>
<accession>A0ABX7P7C1</accession>
<protein>
    <submittedName>
        <fullName evidence="2">Uncharacterized protein</fullName>
    </submittedName>
</protein>